<dbReference type="AlphaFoldDB" id="A0A0C3CUZ3"/>
<feature type="compositionally biased region" description="Low complexity" evidence="1">
    <location>
        <begin position="51"/>
        <end position="69"/>
    </location>
</feature>
<dbReference type="HOGENOM" id="CLU_756614_0_0_1"/>
<reference evidence="3" key="2">
    <citation type="submission" date="2015-01" db="EMBL/GenBank/DDBJ databases">
        <title>Evolutionary Origins and Diversification of the Mycorrhizal Mutualists.</title>
        <authorList>
            <consortium name="DOE Joint Genome Institute"/>
            <consortium name="Mycorrhizal Genomics Consortium"/>
            <person name="Kohler A."/>
            <person name="Kuo A."/>
            <person name="Nagy L.G."/>
            <person name="Floudas D."/>
            <person name="Copeland A."/>
            <person name="Barry K.W."/>
            <person name="Cichocki N."/>
            <person name="Veneault-Fourrey C."/>
            <person name="LaButti K."/>
            <person name="Lindquist E.A."/>
            <person name="Lipzen A."/>
            <person name="Lundell T."/>
            <person name="Morin E."/>
            <person name="Murat C."/>
            <person name="Riley R."/>
            <person name="Ohm R."/>
            <person name="Sun H."/>
            <person name="Tunlid A."/>
            <person name="Henrissat B."/>
            <person name="Grigoriev I.V."/>
            <person name="Hibbett D.S."/>
            <person name="Martin F."/>
        </authorList>
    </citation>
    <scope>NUCLEOTIDE SEQUENCE [LARGE SCALE GENOMIC DNA]</scope>
    <source>
        <strain evidence="3">h7</strain>
    </source>
</reference>
<protein>
    <submittedName>
        <fullName evidence="2">Uncharacterized protein</fullName>
    </submittedName>
</protein>
<name>A0A0C3CUZ3_HEBCY</name>
<keyword evidence="3" id="KW-1185">Reference proteome</keyword>
<feature type="region of interest" description="Disordered" evidence="1">
    <location>
        <begin position="103"/>
        <end position="129"/>
    </location>
</feature>
<feature type="region of interest" description="Disordered" evidence="1">
    <location>
        <begin position="51"/>
        <end position="84"/>
    </location>
</feature>
<proteinExistence type="predicted"/>
<sequence>MNHDHATALECIYSQITPFFASSSPETAATCVRLLRTLSAEALAAADALAQPTPTPTLTPTTPSLLPTPTLMPTPPPAPAPRPRNVRPSLSFTSPFTANLTIQKKMPTTPPHDTNPSKPPHLSRNRPLSSVNCLPHHENISTVKKKMTDFFDSCLGTGLWNRKTGSISLTLSLTLSLSKRYQDIVFADFAQLPTTIATLVNQSIARDGQSDPDSLLSCDLHLHRAQPAQAATLFVDYLHRAIKTIKFMRQWNALKRVPNGRKLKSDHLQLLFPNLHLDRFENTELLQEWEKDHDSDPDARKRAQIDLEELRRPFISRHAYLTKSRNSFLSLYDHISPLPSSFSPRHKFLVWRHRPLGSNLGHTNPP</sequence>
<reference evidence="2 3" key="1">
    <citation type="submission" date="2014-04" db="EMBL/GenBank/DDBJ databases">
        <authorList>
            <consortium name="DOE Joint Genome Institute"/>
            <person name="Kuo A."/>
            <person name="Gay G."/>
            <person name="Dore J."/>
            <person name="Kohler A."/>
            <person name="Nagy L.G."/>
            <person name="Floudas D."/>
            <person name="Copeland A."/>
            <person name="Barry K.W."/>
            <person name="Cichocki N."/>
            <person name="Veneault-Fourrey C."/>
            <person name="LaButti K."/>
            <person name="Lindquist E.A."/>
            <person name="Lipzen A."/>
            <person name="Lundell T."/>
            <person name="Morin E."/>
            <person name="Murat C."/>
            <person name="Sun H."/>
            <person name="Tunlid A."/>
            <person name="Henrissat B."/>
            <person name="Grigoriev I.V."/>
            <person name="Hibbett D.S."/>
            <person name="Martin F."/>
            <person name="Nordberg H.P."/>
            <person name="Cantor M.N."/>
            <person name="Hua S.X."/>
        </authorList>
    </citation>
    <scope>NUCLEOTIDE SEQUENCE [LARGE SCALE GENOMIC DNA]</scope>
    <source>
        <strain evidence="3">h7</strain>
    </source>
</reference>
<dbReference type="Proteomes" id="UP000053424">
    <property type="component" value="Unassembled WGS sequence"/>
</dbReference>
<evidence type="ECO:0000313" key="3">
    <source>
        <dbReference type="Proteomes" id="UP000053424"/>
    </source>
</evidence>
<evidence type="ECO:0000313" key="2">
    <source>
        <dbReference type="EMBL" id="KIM47656.1"/>
    </source>
</evidence>
<dbReference type="EMBL" id="KN831769">
    <property type="protein sequence ID" value="KIM47656.1"/>
    <property type="molecule type" value="Genomic_DNA"/>
</dbReference>
<evidence type="ECO:0000256" key="1">
    <source>
        <dbReference type="SAM" id="MobiDB-lite"/>
    </source>
</evidence>
<feature type="compositionally biased region" description="Pro residues" evidence="1">
    <location>
        <begin position="70"/>
        <end position="82"/>
    </location>
</feature>
<gene>
    <name evidence="2" type="ORF">M413DRAFT_22283</name>
</gene>
<organism evidence="2 3">
    <name type="scientific">Hebeloma cylindrosporum</name>
    <dbReference type="NCBI Taxonomy" id="76867"/>
    <lineage>
        <taxon>Eukaryota</taxon>
        <taxon>Fungi</taxon>
        <taxon>Dikarya</taxon>
        <taxon>Basidiomycota</taxon>
        <taxon>Agaricomycotina</taxon>
        <taxon>Agaricomycetes</taxon>
        <taxon>Agaricomycetidae</taxon>
        <taxon>Agaricales</taxon>
        <taxon>Agaricineae</taxon>
        <taxon>Hymenogastraceae</taxon>
        <taxon>Hebeloma</taxon>
    </lineage>
</organism>
<accession>A0A0C3CUZ3</accession>